<evidence type="ECO:0000259" key="2">
    <source>
        <dbReference type="Pfam" id="PF13478"/>
    </source>
</evidence>
<reference evidence="3 4" key="1">
    <citation type="submission" date="2015-12" db="EMBL/GenBank/DDBJ databases">
        <authorList>
            <person name="Shamseldin A."/>
            <person name="Moawad H."/>
            <person name="Abd El-Rahim W.M."/>
            <person name="Sadowsky M.J."/>
        </authorList>
    </citation>
    <scope>NUCLEOTIDE SEQUENCE [LARGE SCALE GENOMIC DNA]</scope>
    <source>
        <strain evidence="3 4">SM2</strain>
    </source>
</reference>
<dbReference type="Gene3D" id="3.40.50.720">
    <property type="entry name" value="NAD(P)-binding Rossmann-like Domain"/>
    <property type="match status" value="1"/>
</dbReference>
<dbReference type="KEGG" id="zal:AZF00_10580"/>
<feature type="domain" description="XdhC- CoxI" evidence="1">
    <location>
        <begin position="16"/>
        <end position="83"/>
    </location>
</feature>
<evidence type="ECO:0000313" key="3">
    <source>
        <dbReference type="EMBL" id="AMO68713.1"/>
    </source>
</evidence>
<organism evidence="3 4">
    <name type="scientific">Zhongshania aliphaticivorans</name>
    <dbReference type="NCBI Taxonomy" id="1470434"/>
    <lineage>
        <taxon>Bacteria</taxon>
        <taxon>Pseudomonadati</taxon>
        <taxon>Pseudomonadota</taxon>
        <taxon>Gammaproteobacteria</taxon>
        <taxon>Cellvibrionales</taxon>
        <taxon>Spongiibacteraceae</taxon>
        <taxon>Zhongshania</taxon>
    </lineage>
</organism>
<dbReference type="PANTHER" id="PTHR30388">
    <property type="entry name" value="ALDEHYDE OXIDOREDUCTASE MOLYBDENUM COFACTOR ASSEMBLY PROTEIN"/>
    <property type="match status" value="1"/>
</dbReference>
<sequence length="326" mass="35540">MKTIDQLVLAAALAFLQRGESGWLCTVVKTFGASPRPLGSIMALDEQGNVHGSLSGGCIEDELLAKLQGGELAVAEPVLLEYGVSPEENERFGLPCGGRMHILLEPLSPNKIRCDLLEELSSALAARQPIRRTVGLATGDWQLSAVSSCQALHIDDKRLQQDFGPRFQLLLIGANELARCIAEIALAMDYRVLVCDPREDRRKQWSVNGAELLADMPDDAVSEHGDTFTAVVTLTHDPRIDDMALMQALTQSLFYVGALGSQRTSDKRRVRLRELDISDQQLQQLHAPVGLPIGSKSAMEIAVAIMAQLTQLRAGKRRADNEVPAN</sequence>
<dbReference type="EMBL" id="CP014544">
    <property type="protein sequence ID" value="AMO68713.1"/>
    <property type="molecule type" value="Genomic_DNA"/>
</dbReference>
<dbReference type="InterPro" id="IPR003777">
    <property type="entry name" value="XdhC_CoxI"/>
</dbReference>
<evidence type="ECO:0000313" key="4">
    <source>
        <dbReference type="Proteomes" id="UP000074119"/>
    </source>
</evidence>
<accession>A0A127M619</accession>
<dbReference type="InterPro" id="IPR052698">
    <property type="entry name" value="MoCofactor_Util/Proc"/>
</dbReference>
<proteinExistence type="predicted"/>
<evidence type="ECO:0008006" key="5">
    <source>
        <dbReference type="Google" id="ProtNLM"/>
    </source>
</evidence>
<dbReference type="Proteomes" id="UP000074119">
    <property type="component" value="Chromosome"/>
</dbReference>
<dbReference type="InterPro" id="IPR027051">
    <property type="entry name" value="XdhC_Rossmann_dom"/>
</dbReference>
<protein>
    <recommendedName>
        <fullName evidence="5">Xanthine dehydrogenase subunit A</fullName>
    </recommendedName>
</protein>
<dbReference type="AlphaFoldDB" id="A0A127M619"/>
<dbReference type="STRING" id="1470434.AZF00_10580"/>
<dbReference type="PANTHER" id="PTHR30388:SF4">
    <property type="entry name" value="MOLYBDENUM COFACTOR INSERTION CHAPERONE PAOD"/>
    <property type="match status" value="1"/>
</dbReference>
<feature type="domain" description="XdhC Rossmann" evidence="2">
    <location>
        <begin position="169"/>
        <end position="309"/>
    </location>
</feature>
<dbReference type="Pfam" id="PF02625">
    <property type="entry name" value="XdhC_CoxI"/>
    <property type="match status" value="1"/>
</dbReference>
<dbReference type="RefSeq" id="WP_008249625.1">
    <property type="nucleotide sequence ID" value="NZ_CP014544.1"/>
</dbReference>
<evidence type="ECO:0000259" key="1">
    <source>
        <dbReference type="Pfam" id="PF02625"/>
    </source>
</evidence>
<gene>
    <name evidence="3" type="ORF">AZF00_10580</name>
</gene>
<dbReference type="Pfam" id="PF13478">
    <property type="entry name" value="XdhC_C"/>
    <property type="match status" value="1"/>
</dbReference>
<name>A0A127M619_9GAMM</name>